<feature type="region of interest" description="Disordered" evidence="1">
    <location>
        <begin position="1"/>
        <end position="21"/>
    </location>
</feature>
<dbReference type="AlphaFoldDB" id="A0A849VQJ4"/>
<dbReference type="Proteomes" id="UP000550508">
    <property type="component" value="Unassembled WGS sequence"/>
</dbReference>
<sequence length="125" mass="13665">MQKNDPAKTTSRTADRAAPKLQSYVALPPDRADPFADIRFGLVGQPCRKPLRVVRVIVITQLYYGSAKDAAGIDRILVCRGSNDHLVLRLEACLAGCILELNVWMEQMVASNTSNLQLNLGLVSA</sequence>
<name>A0A849VQJ4_9HYPH</name>
<evidence type="ECO:0000256" key="1">
    <source>
        <dbReference type="SAM" id="MobiDB-lite"/>
    </source>
</evidence>
<protein>
    <submittedName>
        <fullName evidence="2">Uncharacterized protein</fullName>
    </submittedName>
</protein>
<proteinExistence type="predicted"/>
<organism evidence="2 3">
    <name type="scientific">Phyllobacterium pellucidum</name>
    <dbReference type="NCBI Taxonomy" id="2740464"/>
    <lineage>
        <taxon>Bacteria</taxon>
        <taxon>Pseudomonadati</taxon>
        <taxon>Pseudomonadota</taxon>
        <taxon>Alphaproteobacteria</taxon>
        <taxon>Hyphomicrobiales</taxon>
        <taxon>Phyllobacteriaceae</taxon>
        <taxon>Phyllobacterium</taxon>
    </lineage>
</organism>
<evidence type="ECO:0000313" key="3">
    <source>
        <dbReference type="Proteomes" id="UP000550508"/>
    </source>
</evidence>
<gene>
    <name evidence="2" type="ORF">HQ945_12875</name>
</gene>
<keyword evidence="3" id="KW-1185">Reference proteome</keyword>
<reference evidence="2 3" key="1">
    <citation type="submission" date="2020-05" db="EMBL/GenBank/DDBJ databases">
        <authorList>
            <person name="Kim M.K."/>
        </authorList>
    </citation>
    <scope>NUCLEOTIDE SEQUENCE [LARGE SCALE GENOMIC DNA]</scope>
    <source>
        <strain evidence="2 3">BT25</strain>
    </source>
</reference>
<feature type="compositionally biased region" description="Polar residues" evidence="1">
    <location>
        <begin position="1"/>
        <end position="12"/>
    </location>
</feature>
<dbReference type="EMBL" id="JABUMX010000002">
    <property type="protein sequence ID" value="NTS32151.1"/>
    <property type="molecule type" value="Genomic_DNA"/>
</dbReference>
<evidence type="ECO:0000313" key="2">
    <source>
        <dbReference type="EMBL" id="NTS32151.1"/>
    </source>
</evidence>
<comment type="caution">
    <text evidence="2">The sequence shown here is derived from an EMBL/GenBank/DDBJ whole genome shotgun (WGS) entry which is preliminary data.</text>
</comment>
<accession>A0A849VQJ4</accession>
<dbReference type="RefSeq" id="WP_174208138.1">
    <property type="nucleotide sequence ID" value="NZ_JABUMX010000002.1"/>
</dbReference>